<sequence length="73" mass="7869">MHDRAKDQPTPEIERIAAAYVQAAQGNLRAALGSAIADALADLAEAERRSLQRDRLISRGYMRSAMADVGEAS</sequence>
<proteinExistence type="predicted"/>
<gene>
    <name evidence="1" type="ORF">EOE48_26840</name>
</gene>
<comment type="caution">
    <text evidence="1">The sequence shown here is derived from an EMBL/GenBank/DDBJ whole genome shotgun (WGS) entry which is preliminary data.</text>
</comment>
<dbReference type="Proteomes" id="UP000286997">
    <property type="component" value="Unassembled WGS sequence"/>
</dbReference>
<dbReference type="AlphaFoldDB" id="A0A3S2VHI0"/>
<evidence type="ECO:0000313" key="1">
    <source>
        <dbReference type="EMBL" id="RVU13191.1"/>
    </source>
</evidence>
<dbReference type="RefSeq" id="WP_127733949.1">
    <property type="nucleotide sequence ID" value="NZ_SACP01000046.1"/>
</dbReference>
<protein>
    <submittedName>
        <fullName evidence="1">Uncharacterized protein</fullName>
    </submittedName>
</protein>
<name>A0A3S2VHI0_9HYPH</name>
<evidence type="ECO:0000313" key="2">
    <source>
        <dbReference type="Proteomes" id="UP000286997"/>
    </source>
</evidence>
<organism evidence="1 2">
    <name type="scientific">Methylobacterium oryzihabitans</name>
    <dbReference type="NCBI Taxonomy" id="2499852"/>
    <lineage>
        <taxon>Bacteria</taxon>
        <taxon>Pseudomonadati</taxon>
        <taxon>Pseudomonadota</taxon>
        <taxon>Alphaproteobacteria</taxon>
        <taxon>Hyphomicrobiales</taxon>
        <taxon>Methylobacteriaceae</taxon>
        <taxon>Methylobacterium</taxon>
    </lineage>
</organism>
<dbReference type="EMBL" id="SACP01000046">
    <property type="protein sequence ID" value="RVU13191.1"/>
    <property type="molecule type" value="Genomic_DNA"/>
</dbReference>
<keyword evidence="2" id="KW-1185">Reference proteome</keyword>
<accession>A0A3S2VHI0</accession>
<reference evidence="1 2" key="1">
    <citation type="submission" date="2019-01" db="EMBL/GenBank/DDBJ databases">
        <authorList>
            <person name="Chen W.-M."/>
        </authorList>
    </citation>
    <scope>NUCLEOTIDE SEQUENCE [LARGE SCALE GENOMIC DNA]</scope>
    <source>
        <strain evidence="1 2">TER-1</strain>
    </source>
</reference>